<evidence type="ECO:0000256" key="1">
    <source>
        <dbReference type="ARBA" id="ARBA00005988"/>
    </source>
</evidence>
<dbReference type="Pfam" id="PF00246">
    <property type="entry name" value="Peptidase_M14"/>
    <property type="match status" value="2"/>
</dbReference>
<evidence type="ECO:0000313" key="7">
    <source>
        <dbReference type="Proteomes" id="UP001472866"/>
    </source>
</evidence>
<accession>A0AAX4P860</accession>
<dbReference type="PRINTS" id="PR00765">
    <property type="entry name" value="CRBOXYPTASEA"/>
</dbReference>
<dbReference type="GO" id="GO:0008270">
    <property type="term" value="F:zinc ion binding"/>
    <property type="evidence" value="ECO:0007669"/>
    <property type="project" value="InterPro"/>
</dbReference>
<feature type="active site" description="Proton donor/acceptor" evidence="2">
    <location>
        <position position="300"/>
    </location>
</feature>
<sequence length="913" mass="101943">MMLALLLSTLLLLSVPGSCAGEEAPPERWTWWSNDQLGEFVHKMQESNPEHCKAFNIGKSFRGNDIWTLTVSTRPDAFPSANTPPSSLAPSFLYVGGVHGNEPLGRQLMFYMAEELCAAAGRQGVDPEIDRILAGGTVHLLFSMNPDGFEMNRRGNGHDVAEGKGVDLNRNFPDPIKWSKFPQLTGNEEPETLALMKYIDLLGDSLIGATHLHGGAEVMVIPFDGNEGGMKSPNPTPDDKLFRYLGRRYVDANPEMENHVGRYGGSFDRGMVQGSNWYPLWGGLQDFFYLKNQVYFTTIEMSDEKWPDASELPKWWKQHRPSMYELLKAYLCQGLTVQVDFPEGSSEHEVNVTMLNKGMGSQVRFKTSSTHGVHYPVPAGEYSVRVEWKGGAQVFGQNAVSGEVSPDQRTLLRVEVPVAREAAERDKPDLSRKESLPERWTWWSNDQLGEFVHKMQESNPEHCKAFNIGKSFRGNDIWTLTVSTRPDAFPSANTPPSSLAPSFLYVGGVHGNEPLGRQLMFYMAEELCAAAGRQGVDPEIDRILAGGTVHLLFSMNPDGFEMKQRGNGKGVDLNRNFPDPIKWSKFPQLTGNEEPETLALMKYIDLLGDSLIGATHLHGGAEVMVIPFDGNKSGKRAPNPTPDDKLIRYLGRRYVDAQPEMATNNGRGVDAGLFQNGMVQGSNWYPLWGGLQDFFYLKNQVYFTTIEMSDEKWPDASELPKWWKQHRPSMYELLKAYLCQGLTVQVDFPDGAKEEQVVVTMLNKGMGSQVRFKTSSTHGVHYPVPAGEYSVRVEWKGGWIPKKAVLSTEVRPDERTLLRAQKPGESNVNIAVVPAAPRQEEPAKKESAAGGNQPMGTFAFEPDARVPPRPTLFPYVRRASVVVIFLLPVILSRRRWAGRVNGPRTRHALRNTV</sequence>
<feature type="compositionally biased region" description="Basic and acidic residues" evidence="3">
    <location>
        <begin position="838"/>
        <end position="847"/>
    </location>
</feature>
<dbReference type="Gene3D" id="3.40.630.10">
    <property type="entry name" value="Zn peptidases"/>
    <property type="match status" value="2"/>
</dbReference>
<dbReference type="Proteomes" id="UP001472866">
    <property type="component" value="Chromosome 06"/>
</dbReference>
<evidence type="ECO:0000256" key="2">
    <source>
        <dbReference type="PROSITE-ProRule" id="PRU01379"/>
    </source>
</evidence>
<evidence type="ECO:0000256" key="4">
    <source>
        <dbReference type="SAM" id="SignalP"/>
    </source>
</evidence>
<dbReference type="InterPro" id="IPR057246">
    <property type="entry name" value="CARBOXYPEPT_ZN_1"/>
</dbReference>
<keyword evidence="7" id="KW-1185">Reference proteome</keyword>
<keyword evidence="6" id="KW-0121">Carboxypeptidase</keyword>
<name>A0AAX4P860_9CHLO</name>
<evidence type="ECO:0000259" key="5">
    <source>
        <dbReference type="PROSITE" id="PS52035"/>
    </source>
</evidence>
<dbReference type="PANTHER" id="PTHR11532:SF57">
    <property type="entry name" value="CARBOXYPEPTIDASE D, B"/>
    <property type="match status" value="1"/>
</dbReference>
<feature type="signal peptide" evidence="4">
    <location>
        <begin position="1"/>
        <end position="20"/>
    </location>
</feature>
<feature type="active site" description="Proton donor/acceptor" evidence="2">
    <location>
        <position position="707"/>
    </location>
</feature>
<feature type="domain" description="Peptidase M14" evidence="5">
    <location>
        <begin position="30"/>
        <end position="330"/>
    </location>
</feature>
<feature type="region of interest" description="Disordered" evidence="3">
    <location>
        <begin position="835"/>
        <end position="863"/>
    </location>
</feature>
<reference evidence="6 7" key="1">
    <citation type="submission" date="2024-03" db="EMBL/GenBank/DDBJ databases">
        <title>Complete genome sequence of the green alga Chloropicon roscoffensis RCC1871.</title>
        <authorList>
            <person name="Lemieux C."/>
            <person name="Pombert J.-F."/>
            <person name="Otis C."/>
            <person name="Turmel M."/>
        </authorList>
    </citation>
    <scope>NUCLEOTIDE SEQUENCE [LARGE SCALE GENOMIC DNA]</scope>
    <source>
        <strain evidence="6 7">RCC1871</strain>
    </source>
</reference>
<dbReference type="PROSITE" id="PS52035">
    <property type="entry name" value="PEPTIDASE_M14"/>
    <property type="match status" value="2"/>
</dbReference>
<keyword evidence="6" id="KW-0645">Protease</keyword>
<proteinExistence type="inferred from homology"/>
<dbReference type="PANTHER" id="PTHR11532">
    <property type="entry name" value="PROTEASE M14 CARBOXYPEPTIDASE"/>
    <property type="match status" value="1"/>
</dbReference>
<dbReference type="SUPFAM" id="SSF53187">
    <property type="entry name" value="Zn-dependent exopeptidases"/>
    <property type="match status" value="2"/>
</dbReference>
<dbReference type="SMART" id="SM00631">
    <property type="entry name" value="Zn_pept"/>
    <property type="match status" value="2"/>
</dbReference>
<dbReference type="EMBL" id="CP151506">
    <property type="protein sequence ID" value="WZN62545.1"/>
    <property type="molecule type" value="Genomic_DNA"/>
</dbReference>
<comment type="similarity">
    <text evidence="1 2">Belongs to the peptidase M14 family.</text>
</comment>
<evidence type="ECO:0000256" key="3">
    <source>
        <dbReference type="SAM" id="MobiDB-lite"/>
    </source>
</evidence>
<dbReference type="InterPro" id="IPR000834">
    <property type="entry name" value="Peptidase_M14"/>
</dbReference>
<feature type="chain" id="PRO_5043858997" evidence="4">
    <location>
        <begin position="21"/>
        <end position="913"/>
    </location>
</feature>
<feature type="domain" description="Peptidase M14" evidence="5">
    <location>
        <begin position="441"/>
        <end position="737"/>
    </location>
</feature>
<dbReference type="GO" id="GO:0005615">
    <property type="term" value="C:extracellular space"/>
    <property type="evidence" value="ECO:0007669"/>
    <property type="project" value="TreeGrafter"/>
</dbReference>
<dbReference type="GO" id="GO:0004181">
    <property type="term" value="F:metallocarboxypeptidase activity"/>
    <property type="evidence" value="ECO:0007669"/>
    <property type="project" value="InterPro"/>
</dbReference>
<keyword evidence="4" id="KW-0732">Signal</keyword>
<keyword evidence="6" id="KW-0378">Hydrolase</keyword>
<dbReference type="GO" id="GO:0016485">
    <property type="term" value="P:protein processing"/>
    <property type="evidence" value="ECO:0007669"/>
    <property type="project" value="TreeGrafter"/>
</dbReference>
<dbReference type="InterPro" id="IPR050753">
    <property type="entry name" value="Peptidase_M14_domain"/>
</dbReference>
<evidence type="ECO:0000313" key="6">
    <source>
        <dbReference type="EMBL" id="WZN62545.1"/>
    </source>
</evidence>
<dbReference type="AlphaFoldDB" id="A0AAX4P860"/>
<protein>
    <submittedName>
        <fullName evidence="6">Carboxypeptidase D</fullName>
    </submittedName>
</protein>
<gene>
    <name evidence="6" type="ORF">HKI87_06g40820</name>
</gene>
<dbReference type="GO" id="GO:0006518">
    <property type="term" value="P:peptide metabolic process"/>
    <property type="evidence" value="ECO:0007669"/>
    <property type="project" value="TreeGrafter"/>
</dbReference>
<organism evidence="6 7">
    <name type="scientific">Chloropicon roscoffensis</name>
    <dbReference type="NCBI Taxonomy" id="1461544"/>
    <lineage>
        <taxon>Eukaryota</taxon>
        <taxon>Viridiplantae</taxon>
        <taxon>Chlorophyta</taxon>
        <taxon>Chloropicophyceae</taxon>
        <taxon>Chloropicales</taxon>
        <taxon>Chloropicaceae</taxon>
        <taxon>Chloropicon</taxon>
    </lineage>
</organism>
<dbReference type="PROSITE" id="PS00132">
    <property type="entry name" value="CARBOXYPEPT_ZN_1"/>
    <property type="match status" value="2"/>
</dbReference>